<dbReference type="PANTHER" id="PTHR32085:SF3">
    <property type="entry name" value="PROTEIN CSF1"/>
    <property type="match status" value="1"/>
</dbReference>
<dbReference type="PANTHER" id="PTHR32085">
    <property type="entry name" value="PROTEIN CSF1"/>
    <property type="match status" value="1"/>
</dbReference>
<evidence type="ECO:0000313" key="4">
    <source>
        <dbReference type="EMBL" id="RDB25364.1"/>
    </source>
</evidence>
<dbReference type="InterPro" id="IPR048636">
    <property type="entry name" value="Csf1_N"/>
</dbReference>
<dbReference type="Proteomes" id="UP000076154">
    <property type="component" value="Unassembled WGS sequence"/>
</dbReference>
<comment type="caution">
    <text evidence="4">The sequence shown here is derived from an EMBL/GenBank/DDBJ whole genome shotgun (WGS) entry which is preliminary data.</text>
</comment>
<evidence type="ECO:0000256" key="1">
    <source>
        <dbReference type="SAM" id="MobiDB-lite"/>
    </source>
</evidence>
<dbReference type="InterPro" id="IPR029636">
    <property type="entry name" value="Csf1"/>
</dbReference>
<feature type="domain" description="Csf1 N-terminal" evidence="3">
    <location>
        <begin position="18"/>
        <end position="791"/>
    </location>
</feature>
<feature type="compositionally biased region" description="Low complexity" evidence="1">
    <location>
        <begin position="2716"/>
        <end position="2729"/>
    </location>
</feature>
<proteinExistence type="predicted"/>
<feature type="transmembrane region" description="Helical" evidence="2">
    <location>
        <begin position="6"/>
        <end position="24"/>
    </location>
</feature>
<feature type="compositionally biased region" description="Basic and acidic residues" evidence="1">
    <location>
        <begin position="1124"/>
        <end position="1141"/>
    </location>
</feature>
<keyword evidence="2" id="KW-1133">Transmembrane helix</keyword>
<dbReference type="GO" id="GO:0016020">
    <property type="term" value="C:membrane"/>
    <property type="evidence" value="ECO:0007669"/>
    <property type="project" value="InterPro"/>
</dbReference>
<evidence type="ECO:0000313" key="5">
    <source>
        <dbReference type="Proteomes" id="UP000076154"/>
    </source>
</evidence>
<protein>
    <submittedName>
        <fullName evidence="4">Protein CSF1</fullName>
    </submittedName>
</protein>
<feature type="region of interest" description="Disordered" evidence="1">
    <location>
        <begin position="147"/>
        <end position="167"/>
    </location>
</feature>
<reference evidence="4" key="1">
    <citation type="submission" date="2018-04" db="EMBL/GenBank/DDBJ databases">
        <title>Whole genome sequencing of Hypsizygus marmoreus.</title>
        <authorList>
            <person name="Choi I.-G."/>
            <person name="Min B."/>
            <person name="Kim J.-G."/>
            <person name="Kim S."/>
            <person name="Oh Y.-L."/>
            <person name="Kong W.-S."/>
            <person name="Park H."/>
            <person name="Jeong J."/>
            <person name="Song E.-S."/>
        </authorList>
    </citation>
    <scope>NUCLEOTIDE SEQUENCE [LARGE SCALE GENOMIC DNA]</scope>
    <source>
        <strain evidence="4">51987-8</strain>
    </source>
</reference>
<feature type="region of interest" description="Disordered" evidence="1">
    <location>
        <begin position="337"/>
        <end position="359"/>
    </location>
</feature>
<keyword evidence="5" id="KW-1185">Reference proteome</keyword>
<dbReference type="GO" id="GO:0006113">
    <property type="term" value="P:fermentation"/>
    <property type="evidence" value="ECO:0007669"/>
    <property type="project" value="InterPro"/>
</dbReference>
<feature type="region of interest" description="Disordered" evidence="1">
    <location>
        <begin position="2710"/>
        <end position="2729"/>
    </location>
</feature>
<feature type="region of interest" description="Disordered" evidence="1">
    <location>
        <begin position="3185"/>
        <end position="3204"/>
    </location>
</feature>
<feature type="region of interest" description="Disordered" evidence="1">
    <location>
        <begin position="2917"/>
        <end position="2937"/>
    </location>
</feature>
<dbReference type="OrthoDB" id="10051416at2759"/>
<feature type="region of interest" description="Disordered" evidence="1">
    <location>
        <begin position="1265"/>
        <end position="1294"/>
    </location>
</feature>
<dbReference type="InParanoid" id="A0A369K0V6"/>
<feature type="region of interest" description="Disordered" evidence="1">
    <location>
        <begin position="1111"/>
        <end position="1213"/>
    </location>
</feature>
<name>A0A369K0V6_HYPMA</name>
<evidence type="ECO:0000256" key="2">
    <source>
        <dbReference type="SAM" id="Phobius"/>
    </source>
</evidence>
<gene>
    <name evidence="4" type="primary">CSF1</name>
    <name evidence="4" type="ORF">Hypma_007860</name>
</gene>
<keyword evidence="2" id="KW-0472">Membrane</keyword>
<dbReference type="EMBL" id="LUEZ02000041">
    <property type="protein sequence ID" value="RDB25364.1"/>
    <property type="molecule type" value="Genomic_DNA"/>
</dbReference>
<sequence>MFNKLLLVSCVCIVVALILYFFHWNRFVGFLIGRFIRLMYWNEEASSIWVEIGSIHFSLIAGRILLKDVSYHSSNQTVKIVKGQIQWRYWIRRPTTEDEIGINRGGEDQVSTRSMHCRIHVSFQGFEWFLYNRTAAYDNIIEQMEANSPSRPVSRSTERRQSFQQKSSRAASVYPLYPPSVFRRSLPIPNTLRKASAWLRGQLPNLDPKDLLPLGIEVIKGAITCGNSSTPNLLVAEFQRAEGTFGIVESRSRFDLYKQLVSIKFQHALVRYVENENYADPMTSVGGLVHGRIIQYSTLSRASSYLSYRSFDKLWDRLGLLALAQKYTLDRRELHAMQRQQNAPRPHKKSQSSPDNTTPIGADFTSLEYAIQRKILEAPVLELTYYFDVVGLVPTVAEQTGDVGVESIDIGNGDVSPEWGFDITVSGGLLRYGPWADRQRAELQKAFFPPTYYDAEATSSLKPGDRRLWTAMRIFIELRDNTTLQVPFREPSKDWQWDGKHAVPHRQRVREPAAIHVAVGDRSSISYTMPMVAGSSGYHPILEVHLDTVAVTSSLNDIRLVSAESCRVHCELPSPLKWNMERRWIIAVSLRQPVLFLVRDHINMFIDLGKDWTTAPPADYQRFVPMVYAFEIEMHHYELNLYANDHNIIDKPLIRDENALVTARGSYFHAKADILSNKFRPESTTIPFSLELPDVAISLSLPRWNTNALYAPKEGNSLAKARIFCISGSYQYFAEVQKDYVEQLKLRITLHDIALRLLGWSIRYCLVLRDNYLGSFTHFSTLYEYLDRRKRNLPPGDPIMSKYRPGKANVLQVDLQVFTENGTIIMPAGLPGYESTNVNGASDIGIGTSLVISIPEIQLQLRIHDYYMEMSLNVGVITGGVVSQYPETVTYIKSALQETKEIFVIDGLDITANRLFGPQPRTATYVCIWEIHLGSIKALLSASEGRQLLAAGNAFRLNYADFPNAPATEYLPPVDPDVTFVKLSLCAVNITWRADHAALLVTLPFGVNVDSNDLGGRYHRKVTSVKLPEICVKVLLTASTEENRWLEAADVTTDAYVDIYSTPHGYRALAQAQIAYVEDQDRLTGRARHMFGPLASLSLDSSTKAMAHSSGLYLPHPVLPNTRRHTEQGHVRQSGPKDRPQKPWPLSSVAQLSDSDAEDGISEADRDARLAKTRTSTPIPRFTLEEDQNMTSGDESDNEDLTDASSDSDWFDLDDDTNEYDTDKSLLRHYSHVTRHYIAGHLGSPELWAGCPFVLVRDRTPSGISQSYSSDKDGFYNETSTVSPRPTSLGEDRDTTSVRLRCTKALAIKITPLILPAAIQFEEDLKSNPLGPELCIDAMMVNHLGSLAAARGTGSCTLFEVSLPSVAVRVLQRIVMTDGHPTISRDFSETDNPNGLDVIAVAQATVGGIFVSGILVDHDMILEARVKHISLTLDMSIDKRTIQPATSNEFVFGFAVDDFRAEITQDGFDVRWGESVTHVGHHGPEYLTATSIALIRNATQLAAVTKRWKEHSSSLRQNIVSNIIRYSEEQATIDPLSTIQPSYLVQSGTPHLLRTDTIFKLLYHLRNCLWHLEDGERSAFRASQNNQKSVDLEDFYSALESRLVSLDPDAYNMVHMASLEKFFPVLQLHDLPSAPPSGKRSFRAMSLRIGKMVFVVLDPACGSPSELVITDVFVGGRMQKLEVLQLPSLQPTSISQTSLREKRPQRVSKTSTTVFLGDITLSVFPHLMHFAQHILRVRRHYHSVSSPTTSPRPSQPLGSLAGDLPRFISSEITFSLRRLRIQAAAENLVFELGVSGVRGTSSLLLLSHGQGSQSMSHSVLFNEIYIQARSPADMAKQSDQDILASLELTDGKFSVVLRKDLSSKNLGVVFSIGGLRFHVPRSALRLYRFVEEWRADFLPGIEATIQALLSELQRAPTKPPPTARSSARRPTFHLQGQLSRIGVTLQVMHGTWLALEANNNVAFFNSPPPSVASTECTFGLQVASMALSISSKPSASDTESTPRVKLVLPPLSATGRYDGNCVNMVALIDFIELKLKPSHWDTLLVVQQKFGQDFNDLVLLAQETHLRGATSTKSKPSKDQKNSPRYSAFLKIRGFRVGLEGLSSTMYLECLDIGGGINNTTGLAWNVDLSDLAFSLAPRTAVGPHYHGFNRNHRSAFVIVDFKISASDELVNGSTGTVVQILVTKMHAVMQPSSIGEVGDFIDHLQAEMLSRKDQRALELAAFKEKTQSILKTFEVGVRDIQADEKSWLEDYIINVSTRNIGVAFPLTHDPDLEIPQMGSRDSSAVRAFLWSIKSIEFGTYRGETGQATMKSFSFQFVSRFRQSVPSDFSGENHQTRNKLVYPEMEAQLRSTRSASSRHIWMGANVSGFILDLDSNIPSFVFSLIDVYRQGKERVDKLSSSVPYTPSAMATGSEAEKEMNLQKRYTAIPTSSVFASLTFLSGKVRVYSGSASNLYRARTFSLTHHEPSDEQIKELGAEVFNLPVVSVWTEYRATPASRKLSGAREAEPSILMFKSTVHSSQNTLRPTLLPFLTELVSHIETRLRKVSMQAVQPAPTAIPDIPRVGPDQDTLDTVSSMRISFSLRIDQSKLELTCQPDVNVVAGVHWESGGFVVNVSPGARKVTFTGSVGGLTVGLKHGFLSEDCAKLDARNLAFSVTFAKIESETGASIASVSVILDTEFLGVVRFSRLQDILCFKAVWLDRIPVFNSQSAGAPKSPSTRPLTSSPSTLHSAKQEFSTVVLVRVRQITLDVDLGQSISAMTLDLKDAVLRTKLTEVVSEVSVFVADLALIAKGNVAGHAHVARCVFQTIRSTESTASHIDGKNRMLELRMTSGPLVVSLESDHQKLLHYRAEPLEVRIFDDWSVISSQANEQEKPLQLSFTVMSPEIIAAVTVGTIPKLLAYVNKFQGNLDAQRQGASRESKAFRVTRTPKPDNPLSSVAEAMLHSARSRFKEADNGLTYVIMQHMSLQLDFLRLIVFPRTMNDLEIAQFTGRDVRARLDRLVESELVGKRDLLLSFSSLTISKFTGLGHPQVADLSDGREWLTSLLNNSQEAIIVGLPSMTMHMVSEETVKDLTTILVYDFHSKFVRQEGTKDFKDIYITLNVALYSWLTILRKNLTREMDQVKATTDWRVLLNTTTTSANGGAPRKKAPEPLSLVIESPESSPALTPGVKPFSPFSPTTALKSSMPGVASATSSNFSDREGMSPGLQPFPSIEVSVPPKPAKRSGIIYQPRSRHIERLTMRQLGEATPDVMHPFFMKKAGFNLEDSLPQYVNEYATAPLEEIMEVLLKLYSRQLLSAK</sequence>
<dbReference type="Pfam" id="PF21678">
    <property type="entry name" value="Csf1_N"/>
    <property type="match status" value="1"/>
</dbReference>
<dbReference type="STRING" id="39966.A0A369K0V6"/>
<accession>A0A369K0V6</accession>
<feature type="compositionally biased region" description="Polar residues" evidence="1">
    <location>
        <begin position="1277"/>
        <end position="1286"/>
    </location>
</feature>
<evidence type="ECO:0000259" key="3">
    <source>
        <dbReference type="Pfam" id="PF21678"/>
    </source>
</evidence>
<keyword evidence="2" id="KW-0812">Transmembrane</keyword>
<organism evidence="4 5">
    <name type="scientific">Hypsizygus marmoreus</name>
    <name type="common">White beech mushroom</name>
    <name type="synonym">Agaricus marmoreus</name>
    <dbReference type="NCBI Taxonomy" id="39966"/>
    <lineage>
        <taxon>Eukaryota</taxon>
        <taxon>Fungi</taxon>
        <taxon>Dikarya</taxon>
        <taxon>Basidiomycota</taxon>
        <taxon>Agaricomycotina</taxon>
        <taxon>Agaricomycetes</taxon>
        <taxon>Agaricomycetidae</taxon>
        <taxon>Agaricales</taxon>
        <taxon>Tricholomatineae</taxon>
        <taxon>Lyophyllaceae</taxon>
        <taxon>Hypsizygus</taxon>
    </lineage>
</organism>